<dbReference type="PANTHER" id="PTHR28629">
    <property type="entry name" value="TRIOKINASE/FMN CYCLASE"/>
    <property type="match status" value="1"/>
</dbReference>
<dbReference type="PROSITE" id="PS51480">
    <property type="entry name" value="DHAL"/>
    <property type="match status" value="1"/>
</dbReference>
<name>A0A379MVX8_9BACT</name>
<evidence type="ECO:0000259" key="3">
    <source>
        <dbReference type="PROSITE" id="PS51480"/>
    </source>
</evidence>
<feature type="domain" description="DhaL" evidence="3">
    <location>
        <begin position="8"/>
        <end position="209"/>
    </location>
</feature>
<dbReference type="Proteomes" id="UP000255233">
    <property type="component" value="Unassembled WGS sequence"/>
</dbReference>
<dbReference type="SMART" id="SM01120">
    <property type="entry name" value="Dak2"/>
    <property type="match status" value="1"/>
</dbReference>
<dbReference type="STRING" id="880526.GCA_000427365_01661"/>
<accession>A0A379MVX8</accession>
<dbReference type="Gene3D" id="1.25.40.340">
    <property type="match status" value="1"/>
</dbReference>
<keyword evidence="2 4" id="KW-0418">Kinase</keyword>
<dbReference type="EMBL" id="UGVL01000001">
    <property type="protein sequence ID" value="SUE34919.1"/>
    <property type="molecule type" value="Genomic_DNA"/>
</dbReference>
<dbReference type="OrthoDB" id="9800291at2"/>
<dbReference type="InterPro" id="IPR050861">
    <property type="entry name" value="Dihydroxyacetone_Kinase"/>
</dbReference>
<keyword evidence="5" id="KW-1185">Reference proteome</keyword>
<evidence type="ECO:0000313" key="4">
    <source>
        <dbReference type="EMBL" id="SUE34919.1"/>
    </source>
</evidence>
<dbReference type="Pfam" id="PF02734">
    <property type="entry name" value="Dak2"/>
    <property type="match status" value="1"/>
</dbReference>
<dbReference type="EC" id="2.7.-.-" evidence="4"/>
<dbReference type="InterPro" id="IPR004007">
    <property type="entry name" value="DhaL_dom"/>
</dbReference>
<evidence type="ECO:0000256" key="2">
    <source>
        <dbReference type="ARBA" id="ARBA00022777"/>
    </source>
</evidence>
<evidence type="ECO:0000313" key="5">
    <source>
        <dbReference type="Proteomes" id="UP000255233"/>
    </source>
</evidence>
<dbReference type="RefSeq" id="WP_027291306.1">
    <property type="nucleotide sequence ID" value="NZ_UGVL01000001.1"/>
</dbReference>
<dbReference type="GO" id="GO:0004371">
    <property type="term" value="F:glycerone kinase activity"/>
    <property type="evidence" value="ECO:0007669"/>
    <property type="project" value="InterPro"/>
</dbReference>
<dbReference type="SUPFAM" id="SSF101473">
    <property type="entry name" value="DhaL-like"/>
    <property type="match status" value="1"/>
</dbReference>
<gene>
    <name evidence="4" type="primary">dhaL</name>
    <name evidence="4" type="ORF">NCTC11190_02157</name>
</gene>
<proteinExistence type="predicted"/>
<dbReference type="GO" id="GO:0019563">
    <property type="term" value="P:glycerol catabolic process"/>
    <property type="evidence" value="ECO:0007669"/>
    <property type="project" value="TreeGrafter"/>
</dbReference>
<dbReference type="PANTHER" id="PTHR28629:SF4">
    <property type="entry name" value="TRIOKINASE_FMN CYCLASE"/>
    <property type="match status" value="1"/>
</dbReference>
<reference evidence="4 5" key="1">
    <citation type="submission" date="2018-06" db="EMBL/GenBank/DDBJ databases">
        <authorList>
            <consortium name="Pathogen Informatics"/>
            <person name="Doyle S."/>
        </authorList>
    </citation>
    <scope>NUCLEOTIDE SEQUENCE [LARGE SCALE GENOMIC DNA]</scope>
    <source>
        <strain evidence="4 5">NCTC11190</strain>
    </source>
</reference>
<dbReference type="AlphaFoldDB" id="A0A379MVX8"/>
<dbReference type="GO" id="GO:0005829">
    <property type="term" value="C:cytosol"/>
    <property type="evidence" value="ECO:0007669"/>
    <property type="project" value="TreeGrafter"/>
</dbReference>
<organism evidence="4 5">
    <name type="scientific">Rikenella microfusus</name>
    <dbReference type="NCBI Taxonomy" id="28139"/>
    <lineage>
        <taxon>Bacteria</taxon>
        <taxon>Pseudomonadati</taxon>
        <taxon>Bacteroidota</taxon>
        <taxon>Bacteroidia</taxon>
        <taxon>Bacteroidales</taxon>
        <taxon>Rikenellaceae</taxon>
        <taxon>Rikenella</taxon>
    </lineage>
</organism>
<dbReference type="InterPro" id="IPR036117">
    <property type="entry name" value="DhaL_dom_sf"/>
</dbReference>
<keyword evidence="1 4" id="KW-0808">Transferase</keyword>
<sequence>MTGKLTVPDFQKMIQKALADVTARAGEFSELDAVIGDGDHGEAIVTALGAIAKVSNATDAAGKDFKTLLGDMGFGVMMETSGSTSTLLGGLLLGMSDGVPAGAAELDAAQVKAMFKGGLEGVQKNTKAMPGDKTMMDALYPAVTAMQECASDDVETILKAGADAAQKGAEATVQMKANFGRARNYGEKSVGHADSGASSWACMFGAFAAALA</sequence>
<evidence type="ECO:0000256" key="1">
    <source>
        <dbReference type="ARBA" id="ARBA00022679"/>
    </source>
</evidence>
<protein>
    <submittedName>
        <fullName evidence="4">PTS-dependent dihydroxyacetone kinase, ADP-binding subunit dhaL</fullName>
        <ecNumber evidence="4">2.7.-.-</ecNumber>
    </submittedName>
</protein>